<keyword evidence="1" id="KW-0472">Membrane</keyword>
<gene>
    <name evidence="2" type="ORF">PUMCH_002959</name>
</gene>
<protein>
    <recommendedName>
        <fullName evidence="4">MARVEL domain-containing protein</fullName>
    </recommendedName>
</protein>
<sequence>MSGAIRNDKRAGLIIADVSRFQHDRGHVRSRNPSPLELFHSTYQPPYRIGQEPIDEQSILSNDQQDYKNHPLHHLDTSMPPYPLNVGRLEQQPQTPLKDDKYYGHRHILQAYAGGNDLPPVQDLRDYMVNQNLLVEKSRHASQGQPKKPSHNPLVDRVMNKPLVRLGPKPVSGNNDMFEEERPYVVSSSTLCEVLQLLFSIVVTTLLSVLGSADVRTSSSIYRYFIAAGVMSLVAALLFVSKTVRYEKKNAAVFCSLACIFTGVALVLAIATFATDSNCATAQICSMRKALATITILSFLLWMGTTIVYVTTLYISHMDGLHSPPGYSPSYSESAPSTPRKDNLLPLYFKPRKQEVGY</sequence>
<feature type="transmembrane region" description="Helical" evidence="1">
    <location>
        <begin position="184"/>
        <end position="209"/>
    </location>
</feature>
<dbReference type="EMBL" id="CP138896">
    <property type="protein sequence ID" value="WPK25636.1"/>
    <property type="molecule type" value="Genomic_DNA"/>
</dbReference>
<evidence type="ECO:0000313" key="2">
    <source>
        <dbReference type="EMBL" id="WPK25636.1"/>
    </source>
</evidence>
<dbReference type="Proteomes" id="UP001338582">
    <property type="component" value="Chromosome 3"/>
</dbReference>
<feature type="transmembrane region" description="Helical" evidence="1">
    <location>
        <begin position="294"/>
        <end position="315"/>
    </location>
</feature>
<evidence type="ECO:0008006" key="4">
    <source>
        <dbReference type="Google" id="ProtNLM"/>
    </source>
</evidence>
<organism evidence="2 3">
    <name type="scientific">Australozyma saopauloensis</name>
    <dbReference type="NCBI Taxonomy" id="291208"/>
    <lineage>
        <taxon>Eukaryota</taxon>
        <taxon>Fungi</taxon>
        <taxon>Dikarya</taxon>
        <taxon>Ascomycota</taxon>
        <taxon>Saccharomycotina</taxon>
        <taxon>Pichiomycetes</taxon>
        <taxon>Metschnikowiaceae</taxon>
        <taxon>Australozyma</taxon>
    </lineage>
</organism>
<dbReference type="GeneID" id="88174023"/>
<feature type="transmembrane region" description="Helical" evidence="1">
    <location>
        <begin position="252"/>
        <end position="274"/>
    </location>
</feature>
<evidence type="ECO:0000313" key="3">
    <source>
        <dbReference type="Proteomes" id="UP001338582"/>
    </source>
</evidence>
<name>A0AAX4HB65_9ASCO</name>
<dbReference type="KEGG" id="asau:88174023"/>
<reference evidence="2 3" key="1">
    <citation type="submission" date="2023-10" db="EMBL/GenBank/DDBJ databases">
        <title>Draft Genome Sequence of Candida saopaulonensis from a very Premature Infant with Sepsis.</title>
        <authorList>
            <person name="Ning Y."/>
            <person name="Dai R."/>
            <person name="Xiao M."/>
            <person name="Xu Y."/>
            <person name="Yan Q."/>
            <person name="Zhang L."/>
        </authorList>
    </citation>
    <scope>NUCLEOTIDE SEQUENCE [LARGE SCALE GENOMIC DNA]</scope>
    <source>
        <strain evidence="2 3">19XY460</strain>
    </source>
</reference>
<accession>A0AAX4HB65</accession>
<feature type="transmembrane region" description="Helical" evidence="1">
    <location>
        <begin position="221"/>
        <end position="240"/>
    </location>
</feature>
<dbReference type="AlphaFoldDB" id="A0AAX4HB65"/>
<keyword evidence="1" id="KW-1133">Transmembrane helix</keyword>
<proteinExistence type="predicted"/>
<keyword evidence="3" id="KW-1185">Reference proteome</keyword>
<dbReference type="RefSeq" id="XP_062878018.1">
    <property type="nucleotide sequence ID" value="XM_063021948.1"/>
</dbReference>
<keyword evidence="1" id="KW-0812">Transmembrane</keyword>
<evidence type="ECO:0000256" key="1">
    <source>
        <dbReference type="SAM" id="Phobius"/>
    </source>
</evidence>